<organism evidence="5 6">
    <name type="scientific">Periconia macrospinosa</name>
    <dbReference type="NCBI Taxonomy" id="97972"/>
    <lineage>
        <taxon>Eukaryota</taxon>
        <taxon>Fungi</taxon>
        <taxon>Dikarya</taxon>
        <taxon>Ascomycota</taxon>
        <taxon>Pezizomycotina</taxon>
        <taxon>Dothideomycetes</taxon>
        <taxon>Pleosporomycetidae</taxon>
        <taxon>Pleosporales</taxon>
        <taxon>Massarineae</taxon>
        <taxon>Periconiaceae</taxon>
        <taxon>Periconia</taxon>
    </lineage>
</organism>
<dbReference type="InterPro" id="IPR051164">
    <property type="entry name" value="NmrA-like_oxidored"/>
</dbReference>
<protein>
    <submittedName>
        <fullName evidence="5">NAD(P)-binding protein</fullName>
    </submittedName>
</protein>
<dbReference type="Gene3D" id="3.40.50.720">
    <property type="entry name" value="NAD(P)-binding Rossmann-like Domain"/>
    <property type="match status" value="1"/>
</dbReference>
<accession>A0A2V1E9Z0</accession>
<keyword evidence="2" id="KW-0521">NADP</keyword>
<evidence type="ECO:0000256" key="3">
    <source>
        <dbReference type="ARBA" id="ARBA00023002"/>
    </source>
</evidence>
<name>A0A2V1E9Z0_9PLEO</name>
<proteinExistence type="inferred from homology"/>
<evidence type="ECO:0000313" key="5">
    <source>
        <dbReference type="EMBL" id="PVI07351.1"/>
    </source>
</evidence>
<reference evidence="5 6" key="1">
    <citation type="journal article" date="2018" name="Sci. Rep.">
        <title>Comparative genomics provides insights into the lifestyle and reveals functional heterogeneity of dark septate endophytic fungi.</title>
        <authorList>
            <person name="Knapp D.G."/>
            <person name="Nemeth J.B."/>
            <person name="Barry K."/>
            <person name="Hainaut M."/>
            <person name="Henrissat B."/>
            <person name="Johnson J."/>
            <person name="Kuo A."/>
            <person name="Lim J.H.P."/>
            <person name="Lipzen A."/>
            <person name="Nolan M."/>
            <person name="Ohm R.A."/>
            <person name="Tamas L."/>
            <person name="Grigoriev I.V."/>
            <person name="Spatafora J.W."/>
            <person name="Nagy L.G."/>
            <person name="Kovacs G.M."/>
        </authorList>
    </citation>
    <scope>NUCLEOTIDE SEQUENCE [LARGE SCALE GENOMIC DNA]</scope>
    <source>
        <strain evidence="5 6">DSE2036</strain>
    </source>
</reference>
<keyword evidence="3" id="KW-0560">Oxidoreductase</keyword>
<evidence type="ECO:0000259" key="4">
    <source>
        <dbReference type="Pfam" id="PF05368"/>
    </source>
</evidence>
<dbReference type="Gene3D" id="3.90.25.10">
    <property type="entry name" value="UDP-galactose 4-epimerase, domain 1"/>
    <property type="match status" value="1"/>
</dbReference>
<feature type="domain" description="NmrA-like" evidence="4">
    <location>
        <begin position="3"/>
        <end position="252"/>
    </location>
</feature>
<dbReference type="PANTHER" id="PTHR42748:SF30">
    <property type="entry name" value="NMRA-LIKE DOMAIN-CONTAINING PROTEIN"/>
    <property type="match status" value="1"/>
</dbReference>
<dbReference type="InterPro" id="IPR008030">
    <property type="entry name" value="NmrA-like"/>
</dbReference>
<dbReference type="InterPro" id="IPR036291">
    <property type="entry name" value="NAD(P)-bd_dom_sf"/>
</dbReference>
<evidence type="ECO:0000256" key="2">
    <source>
        <dbReference type="ARBA" id="ARBA00022857"/>
    </source>
</evidence>
<dbReference type="PANTHER" id="PTHR42748">
    <property type="entry name" value="NITROGEN METABOLITE REPRESSION PROTEIN NMRA FAMILY MEMBER"/>
    <property type="match status" value="1"/>
</dbReference>
<dbReference type="EMBL" id="KZ805304">
    <property type="protein sequence ID" value="PVI07351.1"/>
    <property type="molecule type" value="Genomic_DNA"/>
</dbReference>
<sequence length="308" mass="33977">MSSKTALIIRATGTQGKGTIKSLLATGWKVHAFVNDASTDRAQALKKLGDGVSLYQGTLEDGSSIEAAAKGCRAAFFTQMPDFTQADPVAHEVQQARTFVEVAKSAGIKHVVFSTQLGLFDPEIHLKKEWTETILRPAIIGKYEVEKIIRDSGIGWTILRPGWFMTNLLPPSLDFFAPGSKEGKLTVSYRPEGVLGAVDPDDIGEFVAAAFNLPEKFLGKHVPVASEYLTTTEVFDQFIQATGKPLRVHYRSKEENEIETARNPFILGQTLTHGLEKLTTMEEIRSWGVPLTPFSEFLKKHKEELATI</sequence>
<dbReference type="CDD" id="cd05251">
    <property type="entry name" value="NmrA_like_SDR_a"/>
    <property type="match status" value="1"/>
</dbReference>
<keyword evidence="6" id="KW-1185">Reference proteome</keyword>
<dbReference type="SUPFAM" id="SSF51735">
    <property type="entry name" value="NAD(P)-binding Rossmann-fold domains"/>
    <property type="match status" value="1"/>
</dbReference>
<gene>
    <name evidence="5" type="ORF">DM02DRAFT_637998</name>
</gene>
<dbReference type="GO" id="GO:0005634">
    <property type="term" value="C:nucleus"/>
    <property type="evidence" value="ECO:0007669"/>
    <property type="project" value="TreeGrafter"/>
</dbReference>
<dbReference type="AlphaFoldDB" id="A0A2V1E9Z0"/>
<comment type="similarity">
    <text evidence="1">Belongs to the NmrA-type oxidoreductase family.</text>
</comment>
<dbReference type="Proteomes" id="UP000244855">
    <property type="component" value="Unassembled WGS sequence"/>
</dbReference>
<dbReference type="STRING" id="97972.A0A2V1E9Z0"/>
<evidence type="ECO:0000313" key="6">
    <source>
        <dbReference type="Proteomes" id="UP000244855"/>
    </source>
</evidence>
<dbReference type="GO" id="GO:0016491">
    <property type="term" value="F:oxidoreductase activity"/>
    <property type="evidence" value="ECO:0007669"/>
    <property type="project" value="UniProtKB-KW"/>
</dbReference>
<dbReference type="OrthoDB" id="419598at2759"/>
<dbReference type="Pfam" id="PF05368">
    <property type="entry name" value="NmrA"/>
    <property type="match status" value="1"/>
</dbReference>
<evidence type="ECO:0000256" key="1">
    <source>
        <dbReference type="ARBA" id="ARBA00006328"/>
    </source>
</evidence>